<sequence>MGIKLIKISSLYFVVGVVLGMVMGMAGLYQFISTHAHINLLGWVSMTLFGLIYHSFPSITQNILAKVHFWLHNIGLPIMLLGLIAFGLRYNAVGIPLMSIGGVLIVIATIIFSINLWKNLHQPTN</sequence>
<keyword evidence="1" id="KW-1133">Transmembrane helix</keyword>
<feature type="transmembrane region" description="Helical" evidence="1">
    <location>
        <begin position="94"/>
        <end position="117"/>
    </location>
</feature>
<dbReference type="Proteomes" id="UP000192486">
    <property type="component" value="Chromosome"/>
</dbReference>
<keyword evidence="3" id="KW-1185">Reference proteome</keyword>
<dbReference type="Pfam" id="PF00115">
    <property type="entry name" value="COX1"/>
    <property type="match status" value="1"/>
</dbReference>
<keyword evidence="1" id="KW-0472">Membrane</keyword>
<protein>
    <submittedName>
        <fullName evidence="2">Cytochrome-c oxidase</fullName>
    </submittedName>
</protein>
<feature type="transmembrane region" description="Helical" evidence="1">
    <location>
        <begin position="12"/>
        <end position="32"/>
    </location>
</feature>
<feature type="transmembrane region" description="Helical" evidence="1">
    <location>
        <begin position="38"/>
        <end position="56"/>
    </location>
</feature>
<feature type="transmembrane region" description="Helical" evidence="1">
    <location>
        <begin position="68"/>
        <end position="88"/>
    </location>
</feature>
<keyword evidence="1" id="KW-0812">Transmembrane</keyword>
<evidence type="ECO:0000256" key="1">
    <source>
        <dbReference type="SAM" id="Phobius"/>
    </source>
</evidence>
<gene>
    <name evidence="2" type="ORF">SporoS204_05720</name>
</gene>
<accession>A0ABN4YPH2</accession>
<reference evidence="2 3" key="1">
    <citation type="submission" date="2016-04" db="EMBL/GenBank/DDBJ databases">
        <title>Comparative Genomics and Epigenetics of Sporosarcina ureae.</title>
        <authorList>
            <person name="Oliver A.S."/>
            <person name="Cooper K.K."/>
        </authorList>
    </citation>
    <scope>NUCLEOTIDE SEQUENCE [LARGE SCALE GENOMIC DNA]</scope>
    <source>
        <strain evidence="2 3">S204</strain>
    </source>
</reference>
<dbReference type="Gene3D" id="1.20.210.10">
    <property type="entry name" value="Cytochrome c oxidase-like, subunit I domain"/>
    <property type="match status" value="1"/>
</dbReference>
<dbReference type="EMBL" id="CP015108">
    <property type="protein sequence ID" value="ARF13701.1"/>
    <property type="molecule type" value="Genomic_DNA"/>
</dbReference>
<dbReference type="InterPro" id="IPR000883">
    <property type="entry name" value="Cyt_C_Oxase_1"/>
</dbReference>
<organism evidence="2 3">
    <name type="scientific">Sporosarcina ureae</name>
    <dbReference type="NCBI Taxonomy" id="1571"/>
    <lineage>
        <taxon>Bacteria</taxon>
        <taxon>Bacillati</taxon>
        <taxon>Bacillota</taxon>
        <taxon>Bacilli</taxon>
        <taxon>Bacillales</taxon>
        <taxon>Caryophanaceae</taxon>
        <taxon>Sporosarcina</taxon>
    </lineage>
</organism>
<proteinExistence type="predicted"/>
<dbReference type="SUPFAM" id="SSF81442">
    <property type="entry name" value="Cytochrome c oxidase subunit I-like"/>
    <property type="match status" value="1"/>
</dbReference>
<dbReference type="RefSeq" id="WP_029054147.1">
    <property type="nucleotide sequence ID" value="NZ_CP015108.1"/>
</dbReference>
<dbReference type="InterPro" id="IPR036927">
    <property type="entry name" value="Cyt_c_oxase-like_su1_sf"/>
</dbReference>
<evidence type="ECO:0000313" key="3">
    <source>
        <dbReference type="Proteomes" id="UP000192486"/>
    </source>
</evidence>
<evidence type="ECO:0000313" key="2">
    <source>
        <dbReference type="EMBL" id="ARF13701.1"/>
    </source>
</evidence>
<name>A0ABN4YPH2_SPOUR</name>